<dbReference type="AlphaFoldDB" id="A0A2D0NGR8"/>
<dbReference type="PANTHER" id="PTHR48100">
    <property type="entry name" value="BROAD-SPECIFICITY PHOSPHATASE YOR283W-RELATED"/>
    <property type="match status" value="1"/>
</dbReference>
<evidence type="ECO:0000256" key="1">
    <source>
        <dbReference type="PIRSR" id="PIRSR613078-1"/>
    </source>
</evidence>
<dbReference type="Gene3D" id="3.40.50.1240">
    <property type="entry name" value="Phosphoglycerate mutase-like"/>
    <property type="match status" value="1"/>
</dbReference>
<dbReference type="CDD" id="cd07067">
    <property type="entry name" value="HP_PGM_like"/>
    <property type="match status" value="1"/>
</dbReference>
<dbReference type="PANTHER" id="PTHR48100:SF15">
    <property type="entry name" value="SEDOHEPTULOSE 1,7-BISPHOSPHATASE"/>
    <property type="match status" value="1"/>
</dbReference>
<dbReference type="Pfam" id="PF00300">
    <property type="entry name" value="His_Phos_1"/>
    <property type="match status" value="1"/>
</dbReference>
<protein>
    <submittedName>
        <fullName evidence="3">Histidine phosphatase family protein</fullName>
    </submittedName>
</protein>
<feature type="active site" description="Proton donor/acceptor" evidence="1">
    <location>
        <position position="91"/>
    </location>
</feature>
<evidence type="ECO:0000256" key="2">
    <source>
        <dbReference type="PIRSR" id="PIRSR613078-2"/>
    </source>
</evidence>
<dbReference type="SUPFAM" id="SSF53254">
    <property type="entry name" value="Phosphoglycerate mutase-like"/>
    <property type="match status" value="1"/>
</dbReference>
<dbReference type="InterPro" id="IPR029033">
    <property type="entry name" value="His_PPase_superfam"/>
</dbReference>
<evidence type="ECO:0000313" key="3">
    <source>
        <dbReference type="EMBL" id="PHN07608.1"/>
    </source>
</evidence>
<name>A0A2D0NGR8_FLAN2</name>
<dbReference type="GO" id="GO:0016791">
    <property type="term" value="F:phosphatase activity"/>
    <property type="evidence" value="ECO:0007669"/>
    <property type="project" value="TreeGrafter"/>
</dbReference>
<organism evidence="3 4">
    <name type="scientific">Flavilitoribacter nigricans (strain ATCC 23147 / DSM 23189 / NBRC 102662 / NCIMB 1420 / SS-2)</name>
    <name type="common">Lewinella nigricans</name>
    <dbReference type="NCBI Taxonomy" id="1122177"/>
    <lineage>
        <taxon>Bacteria</taxon>
        <taxon>Pseudomonadati</taxon>
        <taxon>Bacteroidota</taxon>
        <taxon>Saprospiria</taxon>
        <taxon>Saprospirales</taxon>
        <taxon>Lewinellaceae</taxon>
        <taxon>Flavilitoribacter</taxon>
    </lineage>
</organism>
<keyword evidence="4" id="KW-1185">Reference proteome</keyword>
<dbReference type="SMART" id="SM00855">
    <property type="entry name" value="PGAM"/>
    <property type="match status" value="1"/>
</dbReference>
<dbReference type="EMBL" id="PDUD01000009">
    <property type="protein sequence ID" value="PHN07608.1"/>
    <property type="molecule type" value="Genomic_DNA"/>
</dbReference>
<dbReference type="InterPro" id="IPR050275">
    <property type="entry name" value="PGM_Phosphatase"/>
</dbReference>
<dbReference type="PROSITE" id="PS00175">
    <property type="entry name" value="PG_MUTASE"/>
    <property type="match status" value="1"/>
</dbReference>
<gene>
    <name evidence="3" type="ORF">CRP01_05770</name>
</gene>
<sequence>MTTKSSILSTKTIYIVRHGETEFNRKGIIQGSGVNSELNETGRQQARAFYEHYRHIPFEAVLTSRLQRTHQTVRHFIDAGLPWEQFEEINEMNWGIHEGKESTPEMVEEYRSIKERWSAGEYDARIREGESAAELAARLQRFKEHLRQRPESCLLVCSHGRAMSALMSVLREEELKLMNRYIHANTGLWKTEYQQGVFQFLVENDTAHLEVTTI</sequence>
<comment type="caution">
    <text evidence="3">The sequence shown here is derived from an EMBL/GenBank/DDBJ whole genome shotgun (WGS) entry which is preliminary data.</text>
</comment>
<dbReference type="Proteomes" id="UP000223913">
    <property type="component" value="Unassembled WGS sequence"/>
</dbReference>
<dbReference type="OrthoDB" id="9782128at2"/>
<reference evidence="3 4" key="1">
    <citation type="submission" date="2017-10" db="EMBL/GenBank/DDBJ databases">
        <title>The draft genome sequence of Lewinella nigricans NBRC 102662.</title>
        <authorList>
            <person name="Wang K."/>
        </authorList>
    </citation>
    <scope>NUCLEOTIDE SEQUENCE [LARGE SCALE GENOMIC DNA]</scope>
    <source>
        <strain evidence="3 4">NBRC 102662</strain>
    </source>
</reference>
<accession>A0A2D0NGR8</accession>
<proteinExistence type="predicted"/>
<feature type="binding site" evidence="2">
    <location>
        <position position="68"/>
    </location>
    <ligand>
        <name>substrate</name>
    </ligand>
</feature>
<feature type="binding site" evidence="2">
    <location>
        <begin position="17"/>
        <end position="24"/>
    </location>
    <ligand>
        <name>substrate</name>
    </ligand>
</feature>
<dbReference type="InterPro" id="IPR013078">
    <property type="entry name" value="His_Pase_superF_clade-1"/>
</dbReference>
<dbReference type="InterPro" id="IPR001345">
    <property type="entry name" value="PG/BPGM_mutase_AS"/>
</dbReference>
<feature type="active site" description="Tele-phosphohistidine intermediate" evidence="1">
    <location>
        <position position="18"/>
    </location>
</feature>
<evidence type="ECO:0000313" key="4">
    <source>
        <dbReference type="Proteomes" id="UP000223913"/>
    </source>
</evidence>